<evidence type="ECO:0000313" key="3">
    <source>
        <dbReference type="Proteomes" id="UP001497516"/>
    </source>
</evidence>
<gene>
    <name evidence="2" type="ORF">LTRI10_LOCUS3425</name>
</gene>
<feature type="region of interest" description="Disordered" evidence="1">
    <location>
        <begin position="15"/>
        <end position="46"/>
    </location>
</feature>
<proteinExistence type="predicted"/>
<reference evidence="2 3" key="1">
    <citation type="submission" date="2024-04" db="EMBL/GenBank/DDBJ databases">
        <authorList>
            <person name="Fracassetti M."/>
        </authorList>
    </citation>
    <scope>NUCLEOTIDE SEQUENCE [LARGE SCALE GENOMIC DNA]</scope>
</reference>
<sequence>MKMVVKIITMGREADRVGEASHTPESRSRLRLAGNSKQQETCLTGTEKRGSRDHVHACSWIGVDSRCLWPIAICLSEKNMEDAISLARMVVGLVQETRRAPLKEMSYHLENPTKVHYGWRLEPCVRWRVIWARKLVRSLGLSISSMPK</sequence>
<evidence type="ECO:0000256" key="1">
    <source>
        <dbReference type="SAM" id="MobiDB-lite"/>
    </source>
</evidence>
<name>A0AAV2CGL7_9ROSI</name>
<feature type="compositionally biased region" description="Basic and acidic residues" evidence="1">
    <location>
        <begin position="15"/>
        <end position="28"/>
    </location>
</feature>
<feature type="compositionally biased region" description="Polar residues" evidence="1">
    <location>
        <begin position="35"/>
        <end position="44"/>
    </location>
</feature>
<keyword evidence="3" id="KW-1185">Reference proteome</keyword>
<dbReference type="AlphaFoldDB" id="A0AAV2CGL7"/>
<accession>A0AAV2CGL7</accession>
<dbReference type="EMBL" id="OZ034813">
    <property type="protein sequence ID" value="CAL1355677.1"/>
    <property type="molecule type" value="Genomic_DNA"/>
</dbReference>
<protein>
    <submittedName>
        <fullName evidence="2">Uncharacterized protein</fullName>
    </submittedName>
</protein>
<organism evidence="2 3">
    <name type="scientific">Linum trigynum</name>
    <dbReference type="NCBI Taxonomy" id="586398"/>
    <lineage>
        <taxon>Eukaryota</taxon>
        <taxon>Viridiplantae</taxon>
        <taxon>Streptophyta</taxon>
        <taxon>Embryophyta</taxon>
        <taxon>Tracheophyta</taxon>
        <taxon>Spermatophyta</taxon>
        <taxon>Magnoliopsida</taxon>
        <taxon>eudicotyledons</taxon>
        <taxon>Gunneridae</taxon>
        <taxon>Pentapetalae</taxon>
        <taxon>rosids</taxon>
        <taxon>fabids</taxon>
        <taxon>Malpighiales</taxon>
        <taxon>Linaceae</taxon>
        <taxon>Linum</taxon>
    </lineage>
</organism>
<evidence type="ECO:0000313" key="2">
    <source>
        <dbReference type="EMBL" id="CAL1355677.1"/>
    </source>
</evidence>
<dbReference type="Proteomes" id="UP001497516">
    <property type="component" value="Chromosome 1"/>
</dbReference>